<dbReference type="Pfam" id="PF00814">
    <property type="entry name" value="TsaD"/>
    <property type="match status" value="1"/>
</dbReference>
<dbReference type="EC" id="2.3.1.234" evidence="2"/>
<keyword evidence="4 10" id="KW-0819">tRNA processing</keyword>
<evidence type="ECO:0000256" key="5">
    <source>
        <dbReference type="ARBA" id="ARBA00022723"/>
    </source>
</evidence>
<dbReference type="EMBL" id="JAWDJR010000009">
    <property type="protein sequence ID" value="KAK9969122.1"/>
    <property type="molecule type" value="Genomic_DNA"/>
</dbReference>
<evidence type="ECO:0000256" key="6">
    <source>
        <dbReference type="ARBA" id="ARBA00022946"/>
    </source>
</evidence>
<name>A0AAW2A6T7_CULAL</name>
<dbReference type="PRINTS" id="PR00789">
    <property type="entry name" value="OSIALOPTASE"/>
</dbReference>
<dbReference type="PANTHER" id="PTHR11735:SF6">
    <property type="entry name" value="TRNA N6-ADENOSINE THREONYLCARBAMOYLTRANSFERASE, MITOCHONDRIAL"/>
    <property type="match status" value="1"/>
</dbReference>
<dbReference type="GO" id="GO:0005739">
    <property type="term" value="C:mitochondrion"/>
    <property type="evidence" value="ECO:0007669"/>
    <property type="project" value="UniProtKB-SubCell"/>
</dbReference>
<evidence type="ECO:0000256" key="4">
    <source>
        <dbReference type="ARBA" id="ARBA00022694"/>
    </source>
</evidence>
<keyword evidence="5 10" id="KW-0479">Metal-binding</keyword>
<dbReference type="InterPro" id="IPR000905">
    <property type="entry name" value="Gcp-like_dom"/>
</dbReference>
<keyword evidence="7 10" id="KW-0496">Mitochondrion</keyword>
<accession>A0AAW2A6T7</accession>
<evidence type="ECO:0000256" key="3">
    <source>
        <dbReference type="ARBA" id="ARBA00022679"/>
    </source>
</evidence>
<dbReference type="NCBIfam" id="TIGR00329">
    <property type="entry name" value="gcp_kae1"/>
    <property type="match status" value="1"/>
</dbReference>
<keyword evidence="6" id="KW-0809">Transit peptide</keyword>
<comment type="similarity">
    <text evidence="10">Belongs to the KAE1 / TsaD family.</text>
</comment>
<dbReference type="FunFam" id="3.30.420.40:FF:000106">
    <property type="entry name" value="Probable tRNA N6-adenosine threonylcarbamoyltransferase, mitochondrial"/>
    <property type="match status" value="1"/>
</dbReference>
<dbReference type="InterPro" id="IPR043129">
    <property type="entry name" value="ATPase_NBD"/>
</dbReference>
<feature type="domain" description="Gcp-like" evidence="11">
    <location>
        <begin position="52"/>
        <end position="357"/>
    </location>
</feature>
<protein>
    <recommendedName>
        <fullName evidence="2">N(6)-L-threonylcarbamoyladenine synthase</fullName>
        <ecNumber evidence="2">2.3.1.234</ecNumber>
    </recommendedName>
</protein>
<dbReference type="GO" id="GO:0061711">
    <property type="term" value="F:tRNA N(6)-L-threonylcarbamoyladenine synthase activity"/>
    <property type="evidence" value="ECO:0007669"/>
    <property type="project" value="UniProtKB-EC"/>
</dbReference>
<reference evidence="12 13" key="1">
    <citation type="submission" date="2024-05" db="EMBL/GenBank/DDBJ databases">
        <title>A high-quality chromosomal-level genome assembly of Topmouth culter (Culter alburnus).</title>
        <authorList>
            <person name="Zhao H."/>
        </authorList>
    </citation>
    <scope>NUCLEOTIDE SEQUENCE [LARGE SCALE GENOMIC DNA]</scope>
    <source>
        <strain evidence="12">CATC2023</strain>
        <tissue evidence="12">Muscle</tissue>
    </source>
</reference>
<dbReference type="InterPro" id="IPR017861">
    <property type="entry name" value="KAE1/TsaD"/>
</dbReference>
<comment type="function">
    <text evidence="10">Required for the formation of a threonylcarbamoyl group on adenosine at position 37 (t(6)A37) in mitochondrial tRNAs that read codons beginning with adenine. Probably involved in the transfer of the threonylcarbamoyl moiety of threonylcarbamoyl-AMP (TC-AMP) to the N6 group of A37. Involved in mitochondrial genome maintenance.</text>
</comment>
<comment type="subcellular location">
    <subcellularLocation>
        <location evidence="1 10">Mitochondrion</location>
    </subcellularLocation>
</comment>
<comment type="cofactor">
    <cofactor evidence="10">
        <name>a divalent metal cation</name>
        <dbReference type="ChEBI" id="CHEBI:60240"/>
    </cofactor>
    <text evidence="10">Binds 1 divalent metal cation per subunit.</text>
</comment>
<evidence type="ECO:0000313" key="13">
    <source>
        <dbReference type="Proteomes" id="UP001479290"/>
    </source>
</evidence>
<dbReference type="GO" id="GO:0046872">
    <property type="term" value="F:metal ion binding"/>
    <property type="evidence" value="ECO:0007669"/>
    <property type="project" value="UniProtKB-KW"/>
</dbReference>
<gene>
    <name evidence="12" type="ORF">ABG768_027322</name>
</gene>
<evidence type="ECO:0000259" key="11">
    <source>
        <dbReference type="Pfam" id="PF00814"/>
    </source>
</evidence>
<dbReference type="SUPFAM" id="SSF53067">
    <property type="entry name" value="Actin-like ATPase domain"/>
    <property type="match status" value="1"/>
</dbReference>
<dbReference type="PANTHER" id="PTHR11735">
    <property type="entry name" value="TRNA N6-ADENOSINE THREONYLCARBAMOYLTRANSFERASE"/>
    <property type="match status" value="1"/>
</dbReference>
<organism evidence="12 13">
    <name type="scientific">Culter alburnus</name>
    <name type="common">Topmouth culter</name>
    <dbReference type="NCBI Taxonomy" id="194366"/>
    <lineage>
        <taxon>Eukaryota</taxon>
        <taxon>Metazoa</taxon>
        <taxon>Chordata</taxon>
        <taxon>Craniata</taxon>
        <taxon>Vertebrata</taxon>
        <taxon>Euteleostomi</taxon>
        <taxon>Actinopterygii</taxon>
        <taxon>Neopterygii</taxon>
        <taxon>Teleostei</taxon>
        <taxon>Ostariophysi</taxon>
        <taxon>Cypriniformes</taxon>
        <taxon>Xenocyprididae</taxon>
        <taxon>Xenocypridinae</taxon>
        <taxon>Culter</taxon>
    </lineage>
</organism>
<proteinExistence type="inferred from homology"/>
<evidence type="ECO:0000313" key="12">
    <source>
        <dbReference type="EMBL" id="KAK9969122.1"/>
    </source>
</evidence>
<dbReference type="GO" id="GO:0002949">
    <property type="term" value="P:tRNA threonylcarbamoyladenosine modification"/>
    <property type="evidence" value="ECO:0007669"/>
    <property type="project" value="UniProtKB-UniRule"/>
</dbReference>
<dbReference type="Gene3D" id="3.30.420.40">
    <property type="match status" value="2"/>
</dbReference>
<comment type="caution">
    <text evidence="12">The sequence shown here is derived from an EMBL/GenBank/DDBJ whole genome shotgun (WGS) entry which is preliminary data.</text>
</comment>
<keyword evidence="3 10" id="KW-0808">Transferase</keyword>
<evidence type="ECO:0000256" key="10">
    <source>
        <dbReference type="HAMAP-Rule" id="MF_03179"/>
    </source>
</evidence>
<dbReference type="Proteomes" id="UP001479290">
    <property type="component" value="Unassembled WGS sequence"/>
</dbReference>
<evidence type="ECO:0000256" key="2">
    <source>
        <dbReference type="ARBA" id="ARBA00012156"/>
    </source>
</evidence>
<keyword evidence="13" id="KW-1185">Reference proteome</keyword>
<evidence type="ECO:0000256" key="1">
    <source>
        <dbReference type="ARBA" id="ARBA00004173"/>
    </source>
</evidence>
<dbReference type="AlphaFoldDB" id="A0AAW2A6T7"/>
<comment type="catalytic activity">
    <reaction evidence="9 10">
        <text>L-threonylcarbamoyladenylate + adenosine(37) in tRNA = N(6)-L-threonylcarbamoyladenosine(37) in tRNA + AMP + H(+)</text>
        <dbReference type="Rhea" id="RHEA:37059"/>
        <dbReference type="Rhea" id="RHEA-COMP:10162"/>
        <dbReference type="Rhea" id="RHEA-COMP:10163"/>
        <dbReference type="ChEBI" id="CHEBI:15378"/>
        <dbReference type="ChEBI" id="CHEBI:73682"/>
        <dbReference type="ChEBI" id="CHEBI:74411"/>
        <dbReference type="ChEBI" id="CHEBI:74418"/>
        <dbReference type="ChEBI" id="CHEBI:456215"/>
        <dbReference type="EC" id="2.3.1.234"/>
    </reaction>
</comment>
<evidence type="ECO:0000256" key="9">
    <source>
        <dbReference type="ARBA" id="ARBA00048117"/>
    </source>
</evidence>
<evidence type="ECO:0000256" key="7">
    <source>
        <dbReference type="ARBA" id="ARBA00023128"/>
    </source>
</evidence>
<evidence type="ECO:0000256" key="8">
    <source>
        <dbReference type="ARBA" id="ARBA00023315"/>
    </source>
</evidence>
<dbReference type="InterPro" id="IPR022450">
    <property type="entry name" value="TsaD"/>
</dbReference>
<sequence>MFPCVLNGPVRCWMKHCISRRAFTALRPRIVLGIETSCDETGAAVLDETGIILGESLHSQKQTHLDTGGIIPTVAQHLHRENICRVVQEALDRSGIEPNELTAVATTVKPGLSLSLGIGLEFSLKFVRLHEKPFIPIHHMEAHALTVRMLHPVDFPFLVLLVSGGHTLLALAKGIDEFLLLGQTLDVAAGDALDKIARSLSLRNHPECSTLSGGQAIELLAKEGNRLAFHFKSPMGQIYDCNFSFAGLRNQVTMAIRKKEREEGVETGQLLSCVKDIAAASQHTVASHIAKRTHRAILFGKSKGLLPQHNPTLVVSGGVASNEYIRQILKIVTDATGLHLLCPPSKLCTDNGVMIAWNGIERLKQGKGIMSHTEEVKYEPKAPLGLDITSEVKDAAIKVPPLKLRINS</sequence>
<dbReference type="CDD" id="cd24134">
    <property type="entry name" value="ASKHA_NBD_OSGEPL1_QRI7_euk"/>
    <property type="match status" value="1"/>
</dbReference>
<keyword evidence="8 10" id="KW-0012">Acyltransferase</keyword>
<dbReference type="HAMAP" id="MF_01445">
    <property type="entry name" value="TsaD"/>
    <property type="match status" value="1"/>
</dbReference>